<feature type="region of interest" description="Disordered" evidence="4">
    <location>
        <begin position="390"/>
        <end position="422"/>
    </location>
</feature>
<name>A0ABY8MIR7_9SPIO</name>
<evidence type="ECO:0000313" key="6">
    <source>
        <dbReference type="EMBL" id="WGK68709.1"/>
    </source>
</evidence>
<dbReference type="EC" id="2.3.1.47" evidence="6"/>
<evidence type="ECO:0000256" key="1">
    <source>
        <dbReference type="ARBA" id="ARBA00001933"/>
    </source>
</evidence>
<dbReference type="InterPro" id="IPR015424">
    <property type="entry name" value="PyrdxlP-dep_Trfase"/>
</dbReference>
<proteinExistence type="predicted"/>
<protein>
    <submittedName>
        <fullName evidence="6">8-amino-7-oxononanoate synthase</fullName>
        <ecNumber evidence="6">2.3.1.47</ecNumber>
    </submittedName>
</protein>
<dbReference type="InterPro" id="IPR050087">
    <property type="entry name" value="AON_synthase_class-II"/>
</dbReference>
<dbReference type="Proteomes" id="UP001228690">
    <property type="component" value="Chromosome"/>
</dbReference>
<dbReference type="Gene3D" id="3.90.1150.10">
    <property type="entry name" value="Aspartate Aminotransferase, domain 1"/>
    <property type="match status" value="2"/>
</dbReference>
<dbReference type="PANTHER" id="PTHR13693:SF100">
    <property type="entry name" value="8-AMINO-7-OXONONANOATE SYNTHASE"/>
    <property type="match status" value="1"/>
</dbReference>
<keyword evidence="6" id="KW-0012">Acyltransferase</keyword>
<evidence type="ECO:0000256" key="2">
    <source>
        <dbReference type="ARBA" id="ARBA00022679"/>
    </source>
</evidence>
<dbReference type="SUPFAM" id="SSF53383">
    <property type="entry name" value="PLP-dependent transferases"/>
    <property type="match status" value="2"/>
</dbReference>
<keyword evidence="7" id="KW-1185">Reference proteome</keyword>
<dbReference type="PANTHER" id="PTHR13693">
    <property type="entry name" value="CLASS II AMINOTRANSFERASE/8-AMINO-7-OXONONANOATE SYNTHASE"/>
    <property type="match status" value="1"/>
</dbReference>
<dbReference type="RefSeq" id="WP_326926895.1">
    <property type="nucleotide sequence ID" value="NZ_CP123443.1"/>
</dbReference>
<dbReference type="InterPro" id="IPR015422">
    <property type="entry name" value="PyrdxlP-dep_Trfase_small"/>
</dbReference>
<accession>A0ABY8MIR7</accession>
<evidence type="ECO:0000313" key="7">
    <source>
        <dbReference type="Proteomes" id="UP001228690"/>
    </source>
</evidence>
<sequence length="495" mass="54542">MKPDSVLQQLRDKQQYRYLETFHAAGGKLSDELLSFCANDYLNLSQHPEVKESAIYAIRHYGCSAASSRLLSGHLDVHQELEETLARWSGCYEAALSFGSGYLANCGILQAVLGPEPDAVVLFDRLNHASLIDGLRLAGNRLTTAHGRETQGIARALEWQRYKHCDMEDLERRLRTIRQTRPQCPIWLVTESVFSMDGDIAPLLQLAALSEQYQFHWIVDEAHGVGIYGPEGAGLTQSLNQALNQKKEQGEKHGKGQNNGRLPDFVTANLAKALGSYGGYCLCSHQWKEYLVNFCRSLIYSTGLPPASAAAALTSVRIVQRECRNSNTETSGPGQPPAGKPSENLRQTPPPNPPEIISALAPNMRAYPGLTAGLGQQLLQRSILFYDRVRDERQSESSETGPESRQTSQARQPSQDPSHQPLRPLYGPIILVILGQNSKALGAAERLRHNNILVKAIRSPTVPPGTARLRFSLSLAHSEADLLHCAEALSRELTS</sequence>
<reference evidence="6 7" key="1">
    <citation type="submission" date="2023-04" db="EMBL/GenBank/DDBJ databases">
        <title>Spirochaete genome identified in red abalone sample constitutes a novel genus.</title>
        <authorList>
            <person name="Sharma S.P."/>
            <person name="Purcell C.M."/>
            <person name="Hyde J.R."/>
            <person name="Severin A.J."/>
        </authorList>
    </citation>
    <scope>NUCLEOTIDE SEQUENCE [LARGE SCALE GENOMIC DNA]</scope>
    <source>
        <strain evidence="6 7">SP-2023</strain>
    </source>
</reference>
<dbReference type="InterPro" id="IPR015421">
    <property type="entry name" value="PyrdxlP-dep_Trfase_major"/>
</dbReference>
<feature type="compositionally biased region" description="Polar residues" evidence="4">
    <location>
        <begin position="397"/>
        <end position="418"/>
    </location>
</feature>
<dbReference type="EMBL" id="CP123443">
    <property type="protein sequence ID" value="WGK68709.1"/>
    <property type="molecule type" value="Genomic_DNA"/>
</dbReference>
<dbReference type="Gene3D" id="3.40.640.10">
    <property type="entry name" value="Type I PLP-dependent aspartate aminotransferase-like (Major domain)"/>
    <property type="match status" value="1"/>
</dbReference>
<comment type="cofactor">
    <cofactor evidence="1">
        <name>pyridoxal 5'-phosphate</name>
        <dbReference type="ChEBI" id="CHEBI:597326"/>
    </cofactor>
</comment>
<keyword evidence="3" id="KW-0663">Pyridoxal phosphate</keyword>
<gene>
    <name evidence="6" type="ORF">P0082_09495</name>
</gene>
<organism evidence="6 7">
    <name type="scientific">Candidatus Haliotispira prima</name>
    <dbReference type="NCBI Taxonomy" id="3034016"/>
    <lineage>
        <taxon>Bacteria</taxon>
        <taxon>Pseudomonadati</taxon>
        <taxon>Spirochaetota</taxon>
        <taxon>Spirochaetia</taxon>
        <taxon>Spirochaetales</taxon>
        <taxon>Spirochaetaceae</taxon>
        <taxon>Candidatus Haliotispira</taxon>
    </lineage>
</organism>
<evidence type="ECO:0000259" key="5">
    <source>
        <dbReference type="Pfam" id="PF00155"/>
    </source>
</evidence>
<feature type="region of interest" description="Disordered" evidence="4">
    <location>
        <begin position="323"/>
        <end position="358"/>
    </location>
</feature>
<dbReference type="Pfam" id="PF00155">
    <property type="entry name" value="Aminotran_1_2"/>
    <property type="match status" value="1"/>
</dbReference>
<dbReference type="InterPro" id="IPR004839">
    <property type="entry name" value="Aminotransferase_I/II_large"/>
</dbReference>
<dbReference type="GO" id="GO:0008710">
    <property type="term" value="F:8-amino-7-oxononanoate synthase activity"/>
    <property type="evidence" value="ECO:0007669"/>
    <property type="project" value="UniProtKB-EC"/>
</dbReference>
<feature type="domain" description="Aminotransferase class I/classII large" evidence="5">
    <location>
        <begin position="33"/>
        <end position="315"/>
    </location>
</feature>
<evidence type="ECO:0000256" key="3">
    <source>
        <dbReference type="ARBA" id="ARBA00022898"/>
    </source>
</evidence>
<keyword evidence="2 6" id="KW-0808">Transferase</keyword>
<evidence type="ECO:0000256" key="4">
    <source>
        <dbReference type="SAM" id="MobiDB-lite"/>
    </source>
</evidence>